<name>A0A7W9E0B5_9SPHI</name>
<comment type="caution">
    <text evidence="1">The sequence shown here is derived from an EMBL/GenBank/DDBJ whole genome shotgun (WGS) entry which is preliminary data.</text>
</comment>
<evidence type="ECO:0000313" key="2">
    <source>
        <dbReference type="Proteomes" id="UP000537204"/>
    </source>
</evidence>
<protein>
    <submittedName>
        <fullName evidence="1">Uncharacterized protein</fullName>
    </submittedName>
</protein>
<dbReference type="AlphaFoldDB" id="A0A7W9E0B5"/>
<dbReference type="Proteomes" id="UP000537204">
    <property type="component" value="Unassembled WGS sequence"/>
</dbReference>
<dbReference type="RefSeq" id="WP_260171806.1">
    <property type="nucleotide sequence ID" value="NZ_JACHCE010000006.1"/>
</dbReference>
<proteinExistence type="predicted"/>
<sequence length="44" mass="4931">MKKLLGTVEAAKELRLSVKEPVDLQASTGNLHTDHLFLLQKTQK</sequence>
<reference evidence="1 2" key="1">
    <citation type="submission" date="2020-08" db="EMBL/GenBank/DDBJ databases">
        <title>Genomic Encyclopedia of Type Strains, Phase IV (KMG-V): Genome sequencing to study the core and pangenomes of soil and plant-associated prokaryotes.</title>
        <authorList>
            <person name="Whitman W."/>
        </authorList>
    </citation>
    <scope>NUCLEOTIDE SEQUENCE [LARGE SCALE GENOMIC DNA]</scope>
    <source>
        <strain evidence="1 2">S3M1</strain>
    </source>
</reference>
<accession>A0A7W9E0B5</accession>
<gene>
    <name evidence="1" type="ORF">HDE68_003793</name>
</gene>
<organism evidence="1 2">
    <name type="scientific">Pedobacter cryoconitis</name>
    <dbReference type="NCBI Taxonomy" id="188932"/>
    <lineage>
        <taxon>Bacteria</taxon>
        <taxon>Pseudomonadati</taxon>
        <taxon>Bacteroidota</taxon>
        <taxon>Sphingobacteriia</taxon>
        <taxon>Sphingobacteriales</taxon>
        <taxon>Sphingobacteriaceae</taxon>
        <taxon>Pedobacter</taxon>
    </lineage>
</organism>
<evidence type="ECO:0000313" key="1">
    <source>
        <dbReference type="EMBL" id="MBB5637868.1"/>
    </source>
</evidence>
<dbReference type="EMBL" id="JACHCE010000006">
    <property type="protein sequence ID" value="MBB5637868.1"/>
    <property type="molecule type" value="Genomic_DNA"/>
</dbReference>